<sequence length="83" mass="9979">MERKIALENRYLGRSRRMATLANYYADETIKKGKKEWEKSKRYISRQPKLRDLQRKAALSRKYAPNEEVNKLRSLGNELFILF</sequence>
<reference evidence="1 2" key="1">
    <citation type="submission" date="2019-09" db="EMBL/GenBank/DDBJ databases">
        <title>Whole genome sequences of isolates from the Mars Exploration Rovers.</title>
        <authorList>
            <person name="Seuylemezian A."/>
            <person name="Vaishampayan P."/>
        </authorList>
    </citation>
    <scope>NUCLEOTIDE SEQUENCE [LARGE SCALE GENOMIC DNA]</scope>
    <source>
        <strain evidence="1 2">MER_TA_151</strain>
    </source>
</reference>
<dbReference type="Proteomes" id="UP000326671">
    <property type="component" value="Unassembled WGS sequence"/>
</dbReference>
<keyword evidence="2" id="KW-1185">Reference proteome</keyword>
<evidence type="ECO:0000313" key="1">
    <source>
        <dbReference type="EMBL" id="KAA9014894.1"/>
    </source>
</evidence>
<comment type="caution">
    <text evidence="1">The sequence shown here is derived from an EMBL/GenBank/DDBJ whole genome shotgun (WGS) entry which is preliminary data.</text>
</comment>
<organism evidence="1 2">
    <name type="scientific">Niallia endozanthoxylica</name>
    <dbReference type="NCBI Taxonomy" id="2036016"/>
    <lineage>
        <taxon>Bacteria</taxon>
        <taxon>Bacillati</taxon>
        <taxon>Bacillota</taxon>
        <taxon>Bacilli</taxon>
        <taxon>Bacillales</taxon>
        <taxon>Bacillaceae</taxon>
        <taxon>Niallia</taxon>
    </lineage>
</organism>
<dbReference type="AlphaFoldDB" id="A0A5J5H662"/>
<accession>A0A5J5H662</accession>
<gene>
    <name evidence="1" type="ORF">F4V44_23115</name>
</gene>
<protein>
    <submittedName>
        <fullName evidence="1">Uncharacterized protein</fullName>
    </submittedName>
</protein>
<proteinExistence type="predicted"/>
<dbReference type="RefSeq" id="WP_150442371.1">
    <property type="nucleotide sequence ID" value="NZ_VYKL01000044.1"/>
</dbReference>
<name>A0A5J5H662_9BACI</name>
<evidence type="ECO:0000313" key="2">
    <source>
        <dbReference type="Proteomes" id="UP000326671"/>
    </source>
</evidence>
<dbReference type="EMBL" id="VYKL01000044">
    <property type="protein sequence ID" value="KAA9014894.1"/>
    <property type="molecule type" value="Genomic_DNA"/>
</dbReference>